<comment type="similarity">
    <text evidence="2">Belongs to the G-protein coupled receptor Fz/Smo family.</text>
</comment>
<keyword evidence="16" id="KW-1185">Reference proteome</keyword>
<dbReference type="SMART" id="SM00063">
    <property type="entry name" value="FRI"/>
    <property type="match status" value="1"/>
</dbReference>
<feature type="transmembrane region" description="Helical" evidence="11">
    <location>
        <begin position="402"/>
        <end position="427"/>
    </location>
</feature>
<dbReference type="SMART" id="SM01330">
    <property type="entry name" value="Frizzled"/>
    <property type="match status" value="1"/>
</dbReference>
<dbReference type="GO" id="GO:0005615">
    <property type="term" value="C:extracellular space"/>
    <property type="evidence" value="ECO:0007669"/>
    <property type="project" value="TreeGrafter"/>
</dbReference>
<dbReference type="GO" id="GO:0060070">
    <property type="term" value="P:canonical Wnt signaling pathway"/>
    <property type="evidence" value="ECO:0007669"/>
    <property type="project" value="TreeGrafter"/>
</dbReference>
<keyword evidence="6 11" id="KW-0472">Membrane</keyword>
<gene>
    <name evidence="15" type="primary">FZD10_1</name>
    <name evidence="15" type="ORF">FJT64_027956</name>
</gene>
<dbReference type="AlphaFoldDB" id="A0A6A4W035"/>
<dbReference type="PANTHER" id="PTHR11309:SF99">
    <property type="entry name" value="FRIZZLED-4"/>
    <property type="match status" value="1"/>
</dbReference>
<feature type="signal peptide" evidence="12">
    <location>
        <begin position="1"/>
        <end position="18"/>
    </location>
</feature>
<evidence type="ECO:0000256" key="8">
    <source>
        <dbReference type="ARBA" id="ARBA00023170"/>
    </source>
</evidence>
<feature type="disulfide bond" evidence="9">
    <location>
        <begin position="27"/>
        <end position="88"/>
    </location>
</feature>
<evidence type="ECO:0000256" key="10">
    <source>
        <dbReference type="SAM" id="MobiDB-lite"/>
    </source>
</evidence>
<feature type="transmembrane region" description="Helical" evidence="11">
    <location>
        <begin position="452"/>
        <end position="475"/>
    </location>
</feature>
<keyword evidence="12" id="KW-0732">Signal</keyword>
<evidence type="ECO:0000256" key="5">
    <source>
        <dbReference type="ARBA" id="ARBA00022989"/>
    </source>
</evidence>
<evidence type="ECO:0000256" key="12">
    <source>
        <dbReference type="SAM" id="SignalP"/>
    </source>
</evidence>
<feature type="disulfide bond" evidence="9">
    <location>
        <begin position="35"/>
        <end position="81"/>
    </location>
</feature>
<dbReference type="SUPFAM" id="SSF63501">
    <property type="entry name" value="Frizzled cysteine-rich domain"/>
    <property type="match status" value="1"/>
</dbReference>
<dbReference type="OrthoDB" id="5959102at2759"/>
<feature type="disulfide bond" evidence="9">
    <location>
        <begin position="103"/>
        <end position="127"/>
    </location>
</feature>
<dbReference type="GO" id="GO:0004888">
    <property type="term" value="F:transmembrane signaling receptor activity"/>
    <property type="evidence" value="ECO:0007669"/>
    <property type="project" value="InterPro"/>
</dbReference>
<keyword evidence="8" id="KW-0675">Receptor</keyword>
<dbReference type="PROSITE" id="PS50261">
    <property type="entry name" value="G_PROTEIN_RECEP_F2_4"/>
    <property type="match status" value="1"/>
</dbReference>
<dbReference type="InterPro" id="IPR000539">
    <property type="entry name" value="Frizzled/Smoothened_7TM"/>
</dbReference>
<dbReference type="PRINTS" id="PR00489">
    <property type="entry name" value="FRIZZLED"/>
</dbReference>
<feature type="transmembrane region" description="Helical" evidence="11">
    <location>
        <begin position="268"/>
        <end position="288"/>
    </location>
</feature>
<reference evidence="15 16" key="1">
    <citation type="submission" date="2019-07" db="EMBL/GenBank/DDBJ databases">
        <title>Draft genome assembly of a fouling barnacle, Amphibalanus amphitrite (Darwin, 1854): The first reference genome for Thecostraca.</title>
        <authorList>
            <person name="Kim W."/>
        </authorList>
    </citation>
    <scope>NUCLEOTIDE SEQUENCE [LARGE SCALE GENOMIC DNA]</scope>
    <source>
        <strain evidence="15">SNU_AA5</strain>
        <tissue evidence="15">Soma without cirri and trophi</tissue>
    </source>
</reference>
<evidence type="ECO:0000259" key="13">
    <source>
        <dbReference type="PROSITE" id="PS50038"/>
    </source>
</evidence>
<dbReference type="GO" id="GO:0035567">
    <property type="term" value="P:non-canonical Wnt signaling pathway"/>
    <property type="evidence" value="ECO:0007669"/>
    <property type="project" value="TreeGrafter"/>
</dbReference>
<sequence length="586" mass="61436">MGALCLLLVLLSAAGCSALEGPRRHKCEPITVSLCRDMPYNVTRMPNLLEHETQEEAAAMLQQFVPLVDSHCSSRLKFFLCSLFAPMCSEMVDAPIPSCQSVCFDVRSRCLPLLRSFGIGWPAMLNCSRLPAAGHERRDGLCMAYPTGEGEGTSPPPPPPPPVDRRRLMARYPHLDWSSLLQPTEVPGAPADTSCPPGYLRVAGAADGGARAACRSACGANLLFTGADKRLAELWLAAWSALCLLASLFTVLSVWLGAARLEYPARPLVFLCGCQALCALGVLTRLLLGAEKAACHAVPDGGFVLAAGGLDSAGCIVTFLVRYYFGVAAALWWAALAAVWALRFARGWSRQALRHLAPRLHALCWGAPAVLAAAALTAQTIGADELTALCQVTRRPLPLLTLLALPLALALLAGAGCLVLGASALVASRRQLQKSAGSPVPAGTASSSARRLGVFLAVTAVSAALTLTCLVYEAVQTEHWEAAALRRAATCQEPAGCPPEVSVAPVAVPLLRLAATLVAGVASAPWVWSAETAAGWARLGHLLCCRRPTADKTAAYLPGRRGPSAAGTGHLQVLPAPGTGRRVSPV</sequence>
<name>A0A6A4W035_AMPAM</name>
<feature type="disulfide bond" evidence="9">
    <location>
        <begin position="72"/>
        <end position="110"/>
    </location>
</feature>
<comment type="caution">
    <text evidence="15">The sequence shown here is derived from an EMBL/GenBank/DDBJ whole genome shotgun (WGS) entry which is preliminary data.</text>
</comment>
<keyword evidence="3" id="KW-0217">Developmental protein</keyword>
<feature type="transmembrane region" description="Helical" evidence="11">
    <location>
        <begin position="234"/>
        <end position="256"/>
    </location>
</feature>
<dbReference type="InterPro" id="IPR020067">
    <property type="entry name" value="Frizzled_dom"/>
</dbReference>
<keyword evidence="4 11" id="KW-0812">Transmembrane</keyword>
<evidence type="ECO:0000256" key="4">
    <source>
        <dbReference type="ARBA" id="ARBA00022692"/>
    </source>
</evidence>
<comment type="subcellular location">
    <subcellularLocation>
        <location evidence="1">Membrane</location>
        <topology evidence="1">Multi-pass membrane protein</topology>
    </subcellularLocation>
</comment>
<dbReference type="Gene3D" id="1.10.2000.10">
    <property type="entry name" value="Frizzled cysteine-rich domain"/>
    <property type="match status" value="1"/>
</dbReference>
<dbReference type="Pfam" id="PF01392">
    <property type="entry name" value="Fz"/>
    <property type="match status" value="1"/>
</dbReference>
<evidence type="ECO:0000256" key="9">
    <source>
        <dbReference type="PROSITE-ProRule" id="PRU00090"/>
    </source>
</evidence>
<evidence type="ECO:0000256" key="6">
    <source>
        <dbReference type="ARBA" id="ARBA00023136"/>
    </source>
</evidence>
<dbReference type="PANTHER" id="PTHR11309">
    <property type="entry name" value="FRIZZLED"/>
    <property type="match status" value="1"/>
</dbReference>
<evidence type="ECO:0000256" key="3">
    <source>
        <dbReference type="ARBA" id="ARBA00022473"/>
    </source>
</evidence>
<keyword evidence="7 9" id="KW-1015">Disulfide bond</keyword>
<evidence type="ECO:0000256" key="11">
    <source>
        <dbReference type="SAM" id="Phobius"/>
    </source>
</evidence>
<feature type="transmembrane region" description="Helical" evidence="11">
    <location>
        <begin position="362"/>
        <end position="382"/>
    </location>
</feature>
<proteinExistence type="inferred from homology"/>
<dbReference type="Pfam" id="PF01534">
    <property type="entry name" value="Frizzled"/>
    <property type="match status" value="1"/>
</dbReference>
<evidence type="ECO:0000313" key="15">
    <source>
        <dbReference type="EMBL" id="KAF0299263.1"/>
    </source>
</evidence>
<feature type="chain" id="PRO_5025683686" evidence="12">
    <location>
        <begin position="19"/>
        <end position="586"/>
    </location>
</feature>
<comment type="caution">
    <text evidence="9">Lacks conserved residue(s) required for the propagation of feature annotation.</text>
</comment>
<evidence type="ECO:0000313" key="16">
    <source>
        <dbReference type="Proteomes" id="UP000440578"/>
    </source>
</evidence>
<evidence type="ECO:0000256" key="2">
    <source>
        <dbReference type="ARBA" id="ARBA00008077"/>
    </source>
</evidence>
<evidence type="ECO:0000259" key="14">
    <source>
        <dbReference type="PROSITE" id="PS50261"/>
    </source>
</evidence>
<feature type="domain" description="G-protein coupled receptors family 2 profile 2" evidence="14">
    <location>
        <begin position="229"/>
        <end position="430"/>
    </location>
</feature>
<evidence type="ECO:0000256" key="1">
    <source>
        <dbReference type="ARBA" id="ARBA00004141"/>
    </source>
</evidence>
<dbReference type="Proteomes" id="UP000440578">
    <property type="component" value="Unassembled WGS sequence"/>
</dbReference>
<dbReference type="InterPro" id="IPR036790">
    <property type="entry name" value="Frizzled_dom_sf"/>
</dbReference>
<accession>A0A6A4W035</accession>
<feature type="transmembrane region" description="Helical" evidence="11">
    <location>
        <begin position="323"/>
        <end position="342"/>
    </location>
</feature>
<feature type="domain" description="FZ" evidence="13">
    <location>
        <begin position="22"/>
        <end position="145"/>
    </location>
</feature>
<dbReference type="InterPro" id="IPR015526">
    <property type="entry name" value="Frizzled/SFRP"/>
</dbReference>
<dbReference type="GO" id="GO:0017147">
    <property type="term" value="F:Wnt-protein binding"/>
    <property type="evidence" value="ECO:0007669"/>
    <property type="project" value="TreeGrafter"/>
</dbReference>
<organism evidence="15 16">
    <name type="scientific">Amphibalanus amphitrite</name>
    <name type="common">Striped barnacle</name>
    <name type="synonym">Balanus amphitrite</name>
    <dbReference type="NCBI Taxonomy" id="1232801"/>
    <lineage>
        <taxon>Eukaryota</taxon>
        <taxon>Metazoa</taxon>
        <taxon>Ecdysozoa</taxon>
        <taxon>Arthropoda</taxon>
        <taxon>Crustacea</taxon>
        <taxon>Multicrustacea</taxon>
        <taxon>Cirripedia</taxon>
        <taxon>Thoracica</taxon>
        <taxon>Thoracicalcarea</taxon>
        <taxon>Balanomorpha</taxon>
        <taxon>Balanoidea</taxon>
        <taxon>Balanidae</taxon>
        <taxon>Amphibalaninae</taxon>
        <taxon>Amphibalanus</taxon>
    </lineage>
</organism>
<evidence type="ECO:0000256" key="7">
    <source>
        <dbReference type="ARBA" id="ARBA00023157"/>
    </source>
</evidence>
<keyword evidence="5 11" id="KW-1133">Transmembrane helix</keyword>
<feature type="region of interest" description="Disordered" evidence="10">
    <location>
        <begin position="561"/>
        <end position="586"/>
    </location>
</feature>
<dbReference type="InterPro" id="IPR017981">
    <property type="entry name" value="GPCR_2-like_7TM"/>
</dbReference>
<dbReference type="EMBL" id="VIIS01001379">
    <property type="protein sequence ID" value="KAF0299263.1"/>
    <property type="molecule type" value="Genomic_DNA"/>
</dbReference>
<protein>
    <submittedName>
        <fullName evidence="15">Frizzled-10</fullName>
    </submittedName>
</protein>
<dbReference type="GO" id="GO:0016020">
    <property type="term" value="C:membrane"/>
    <property type="evidence" value="ECO:0007669"/>
    <property type="project" value="UniProtKB-SubCell"/>
</dbReference>
<dbReference type="Gene3D" id="1.20.1070.10">
    <property type="entry name" value="Rhodopsin 7-helix transmembrane proteins"/>
    <property type="match status" value="1"/>
</dbReference>
<dbReference type="PROSITE" id="PS50038">
    <property type="entry name" value="FZ"/>
    <property type="match status" value="1"/>
</dbReference>